<protein>
    <recommendedName>
        <fullName evidence="1">FERM N-terminal domain-containing protein</fullName>
    </recommendedName>
</protein>
<keyword evidence="3" id="KW-1185">Reference proteome</keyword>
<dbReference type="Gene3D" id="3.10.20.90">
    <property type="entry name" value="Phosphatidylinositol 3-kinase Catalytic Subunit, Chain A, domain 1"/>
    <property type="match status" value="1"/>
</dbReference>
<dbReference type="CTD" id="36343711"/>
<dbReference type="SUPFAM" id="SSF54236">
    <property type="entry name" value="Ubiquitin-like"/>
    <property type="match status" value="1"/>
</dbReference>
<evidence type="ECO:0000313" key="3">
    <source>
        <dbReference type="Proteomes" id="UP000019149"/>
    </source>
</evidence>
<comment type="caution">
    <text evidence="2">The sequence shown here is derived from an EMBL/GenBank/DDBJ whole genome shotgun (WGS) entry which is preliminary data.</text>
</comment>
<proteinExistence type="predicted"/>
<sequence>MFSLIYLMVNRPCWFMVDENDMTTSWSKMEVRKEYIALSKLRKLSKLACKNWTQLPLIQMDFIVGFQFYLDSVTLKGEAAVFGQWLFDEVINQLGGLLESDYFGLRYLDKNKQRVDPSFLLYDHLNARFKYFPENFAKIMGKVHQLNWKFILLCLVIMGFAASHRDNLLCLESNYYNPVTVVLLLPLSNASSPEKNANIDHNSLLEVHLAVVLVFVTRLHIEKKSST</sequence>
<dbReference type="InterPro" id="IPR029071">
    <property type="entry name" value="Ubiquitin-like_domsf"/>
</dbReference>
<gene>
    <name evidence="2" type="ORF">EGR_07996</name>
</gene>
<name>W6UG50_ECHGR</name>
<dbReference type="RefSeq" id="XP_024348308.1">
    <property type="nucleotide sequence ID" value="XM_024497245.1"/>
</dbReference>
<dbReference type="EMBL" id="APAU02000093">
    <property type="protein sequence ID" value="EUB57112.1"/>
    <property type="molecule type" value="Genomic_DNA"/>
</dbReference>
<feature type="domain" description="FERM N-terminal" evidence="1">
    <location>
        <begin position="75"/>
        <end position="114"/>
    </location>
</feature>
<dbReference type="Pfam" id="PF09379">
    <property type="entry name" value="FERM_N"/>
    <property type="match status" value="1"/>
</dbReference>
<dbReference type="InterPro" id="IPR018979">
    <property type="entry name" value="FERM_N"/>
</dbReference>
<dbReference type="GeneID" id="36343711"/>
<dbReference type="AlphaFoldDB" id="W6UG50"/>
<organism evidence="2 3">
    <name type="scientific">Echinococcus granulosus</name>
    <name type="common">Hydatid tapeworm</name>
    <dbReference type="NCBI Taxonomy" id="6210"/>
    <lineage>
        <taxon>Eukaryota</taxon>
        <taxon>Metazoa</taxon>
        <taxon>Spiralia</taxon>
        <taxon>Lophotrochozoa</taxon>
        <taxon>Platyhelminthes</taxon>
        <taxon>Cestoda</taxon>
        <taxon>Eucestoda</taxon>
        <taxon>Cyclophyllidea</taxon>
        <taxon>Taeniidae</taxon>
        <taxon>Echinococcus</taxon>
        <taxon>Echinococcus granulosus group</taxon>
    </lineage>
</organism>
<evidence type="ECO:0000313" key="2">
    <source>
        <dbReference type="EMBL" id="EUB57112.1"/>
    </source>
</evidence>
<accession>W6UG50</accession>
<dbReference type="STRING" id="6210.W6UG50"/>
<reference evidence="2 3" key="1">
    <citation type="journal article" date="2013" name="Nat. Genet.">
        <title>The genome of the hydatid tapeworm Echinococcus granulosus.</title>
        <authorList>
            <person name="Zheng H."/>
            <person name="Zhang W."/>
            <person name="Zhang L."/>
            <person name="Zhang Z."/>
            <person name="Li J."/>
            <person name="Lu G."/>
            <person name="Zhu Y."/>
            <person name="Wang Y."/>
            <person name="Huang Y."/>
            <person name="Liu J."/>
            <person name="Kang H."/>
            <person name="Chen J."/>
            <person name="Wang L."/>
            <person name="Chen A."/>
            <person name="Yu S."/>
            <person name="Gao Z."/>
            <person name="Jin L."/>
            <person name="Gu W."/>
            <person name="Wang Z."/>
            <person name="Zhao L."/>
            <person name="Shi B."/>
            <person name="Wen H."/>
            <person name="Lin R."/>
            <person name="Jones M.K."/>
            <person name="Brejova B."/>
            <person name="Vinar T."/>
            <person name="Zhao G."/>
            <person name="McManus D.P."/>
            <person name="Chen Z."/>
            <person name="Zhou Y."/>
            <person name="Wang S."/>
        </authorList>
    </citation>
    <scope>NUCLEOTIDE SEQUENCE [LARGE SCALE GENOMIC DNA]</scope>
</reference>
<dbReference type="Proteomes" id="UP000019149">
    <property type="component" value="Unassembled WGS sequence"/>
</dbReference>
<dbReference type="KEGG" id="egl:EGR_07996"/>
<evidence type="ECO:0000259" key="1">
    <source>
        <dbReference type="Pfam" id="PF09379"/>
    </source>
</evidence>
<dbReference type="OrthoDB" id="6266673at2759"/>